<dbReference type="RefSeq" id="WP_319010360.1">
    <property type="nucleotide sequence ID" value="NZ_JAWJZF010000377.1"/>
</dbReference>
<keyword evidence="2" id="KW-1133">Transmembrane helix</keyword>
<dbReference type="EMBL" id="JAWJZF010000377">
    <property type="protein sequence ID" value="MDX2294037.1"/>
    <property type="molecule type" value="Genomic_DNA"/>
</dbReference>
<feature type="transmembrane region" description="Helical" evidence="2">
    <location>
        <begin position="210"/>
        <end position="234"/>
    </location>
</feature>
<keyword evidence="2" id="KW-0812">Transmembrane</keyword>
<keyword evidence="2" id="KW-0472">Membrane</keyword>
<feature type="transmembrane region" description="Helical" evidence="2">
    <location>
        <begin position="316"/>
        <end position="335"/>
    </location>
</feature>
<evidence type="ECO:0000313" key="4">
    <source>
        <dbReference type="Proteomes" id="UP001278571"/>
    </source>
</evidence>
<gene>
    <name evidence="3" type="ORF">R2363_17890</name>
</gene>
<feature type="transmembrane region" description="Helical" evidence="2">
    <location>
        <begin position="109"/>
        <end position="133"/>
    </location>
</feature>
<feature type="transmembrane region" description="Helical" evidence="2">
    <location>
        <begin position="61"/>
        <end position="81"/>
    </location>
</feature>
<feature type="transmembrane region" description="Helical" evidence="2">
    <location>
        <begin position="375"/>
        <end position="393"/>
    </location>
</feature>
<feature type="region of interest" description="Disordered" evidence="1">
    <location>
        <begin position="1"/>
        <end position="24"/>
    </location>
</feature>
<keyword evidence="4" id="KW-1185">Reference proteome</keyword>
<feature type="transmembrane region" description="Helical" evidence="2">
    <location>
        <begin position="341"/>
        <end position="363"/>
    </location>
</feature>
<evidence type="ECO:0000313" key="3">
    <source>
        <dbReference type="EMBL" id="MDX2294037.1"/>
    </source>
</evidence>
<protein>
    <submittedName>
        <fullName evidence="3">Amino acid:polyamine antiporter</fullName>
    </submittedName>
</protein>
<feature type="transmembrane region" description="Helical" evidence="2">
    <location>
        <begin position="35"/>
        <end position="55"/>
    </location>
</feature>
<feature type="transmembrane region" description="Helical" evidence="2">
    <location>
        <begin position="241"/>
        <end position="262"/>
    </location>
</feature>
<feature type="transmembrane region" description="Helical" evidence="2">
    <location>
        <begin position="172"/>
        <end position="190"/>
    </location>
</feature>
<feature type="transmembrane region" description="Helical" evidence="2">
    <location>
        <begin position="274"/>
        <end position="295"/>
    </location>
</feature>
<feature type="transmembrane region" description="Helical" evidence="2">
    <location>
        <begin position="145"/>
        <end position="165"/>
    </location>
</feature>
<dbReference type="Proteomes" id="UP001278571">
    <property type="component" value="Unassembled WGS sequence"/>
</dbReference>
<feature type="compositionally biased region" description="Low complexity" evidence="1">
    <location>
        <begin position="10"/>
        <end position="24"/>
    </location>
</feature>
<reference evidence="3 4" key="1">
    <citation type="submission" date="2023-10" db="EMBL/GenBank/DDBJ databases">
        <authorList>
            <person name="Wang X.X."/>
        </authorList>
    </citation>
    <scope>NUCLEOTIDE SEQUENCE [LARGE SCALE GENOMIC DNA]</scope>
    <source>
        <strain evidence="3 4">NBRC 12816</strain>
    </source>
</reference>
<sequence length="395" mass="37970">MTEPPDAFDAATGEGSPAGAPAAATRPERAIAGRVASGVLGAGLLVMPPVVTALAGGAGPLVWAAHVLLGGSVALVLAELVRARLGPVSLAGAAGALLGTWAERTVDGVFAVAFTAGQAAIAWFAATALLTAADGVPPAAGADGLPLALGVLAVGVAGALAPLTLPAALLRWRPWAAGALALACAVWFWPADPGPGTALAPSGLSEPGGLWLALAALFFAGVGWESVTAAVPAVGAGPRRTAAGVVLGAACVAVAYLGLAAVQGRGAGAPVAAPARWVLAVATAAVLTSYVLTNVRTAARIAARLRPAGSVRRTPAPWLVLAVGAACCAFAWAGARDGGVPLLLLGPAAAALVGYALGAVAAVRHGGPPLRAAGALLLAVLAGVAVLAVPFLSGA</sequence>
<proteinExistence type="predicted"/>
<accession>A0ABU4K8F7</accession>
<evidence type="ECO:0000256" key="1">
    <source>
        <dbReference type="SAM" id="MobiDB-lite"/>
    </source>
</evidence>
<name>A0ABU4K8F7_9ACTN</name>
<organism evidence="3 4">
    <name type="scientific">Streptomyces roseolus</name>
    <dbReference type="NCBI Taxonomy" id="67358"/>
    <lineage>
        <taxon>Bacteria</taxon>
        <taxon>Bacillati</taxon>
        <taxon>Actinomycetota</taxon>
        <taxon>Actinomycetes</taxon>
        <taxon>Kitasatosporales</taxon>
        <taxon>Streptomycetaceae</taxon>
        <taxon>Streptomyces</taxon>
    </lineage>
</organism>
<evidence type="ECO:0000256" key="2">
    <source>
        <dbReference type="SAM" id="Phobius"/>
    </source>
</evidence>
<comment type="caution">
    <text evidence="3">The sequence shown here is derived from an EMBL/GenBank/DDBJ whole genome shotgun (WGS) entry which is preliminary data.</text>
</comment>